<keyword evidence="3" id="KW-1185">Reference proteome</keyword>
<dbReference type="InterPro" id="IPR024072">
    <property type="entry name" value="DHFR-like_dom_sf"/>
</dbReference>
<dbReference type="Gene3D" id="3.40.430.10">
    <property type="entry name" value="Dihydrofolate Reductase, subunit A"/>
    <property type="match status" value="1"/>
</dbReference>
<dbReference type="Pfam" id="PF01872">
    <property type="entry name" value="RibD_C"/>
    <property type="match status" value="1"/>
</dbReference>
<dbReference type="EMBL" id="BSUN01000001">
    <property type="protein sequence ID" value="GMA35433.1"/>
    <property type="molecule type" value="Genomic_DNA"/>
</dbReference>
<protein>
    <recommendedName>
        <fullName evidence="1">Bacterial bifunctional deaminase-reductase C-terminal domain-containing protein</fullName>
    </recommendedName>
</protein>
<evidence type="ECO:0000313" key="2">
    <source>
        <dbReference type="EMBL" id="GMA35433.1"/>
    </source>
</evidence>
<accession>A0ABQ6IF82</accession>
<comment type="caution">
    <text evidence="2">The sequence shown here is derived from an EMBL/GenBank/DDBJ whole genome shotgun (WGS) entry which is preliminary data.</text>
</comment>
<evidence type="ECO:0000259" key="1">
    <source>
        <dbReference type="Pfam" id="PF01872"/>
    </source>
</evidence>
<evidence type="ECO:0000313" key="3">
    <source>
        <dbReference type="Proteomes" id="UP001157125"/>
    </source>
</evidence>
<proteinExistence type="predicted"/>
<feature type="domain" description="Bacterial bifunctional deaminase-reductase C-terminal" evidence="1">
    <location>
        <begin position="16"/>
        <end position="133"/>
    </location>
</feature>
<reference evidence="3" key="1">
    <citation type="journal article" date="2019" name="Int. J. Syst. Evol. Microbiol.">
        <title>The Global Catalogue of Microorganisms (GCM) 10K type strain sequencing project: providing services to taxonomists for standard genome sequencing and annotation.</title>
        <authorList>
            <consortium name="The Broad Institute Genomics Platform"/>
            <consortium name="The Broad Institute Genome Sequencing Center for Infectious Disease"/>
            <person name="Wu L."/>
            <person name="Ma J."/>
        </authorList>
    </citation>
    <scope>NUCLEOTIDE SEQUENCE [LARGE SCALE GENOMIC DNA]</scope>
    <source>
        <strain evidence="3">NBRC 112299</strain>
    </source>
</reference>
<organism evidence="2 3">
    <name type="scientific">Demequina litorisediminis</name>
    <dbReference type="NCBI Taxonomy" id="1849022"/>
    <lineage>
        <taxon>Bacteria</taxon>
        <taxon>Bacillati</taxon>
        <taxon>Actinomycetota</taxon>
        <taxon>Actinomycetes</taxon>
        <taxon>Micrococcales</taxon>
        <taxon>Demequinaceae</taxon>
        <taxon>Demequina</taxon>
    </lineage>
</organism>
<gene>
    <name evidence="2" type="ORF">GCM10025876_16370</name>
</gene>
<dbReference type="InterPro" id="IPR002734">
    <property type="entry name" value="RibDG_C"/>
</dbReference>
<name>A0ABQ6IF82_9MICO</name>
<sequence length="140" mass="15368">MGRRLYETMTYWEDPANAASFDAAEREWADLWNALPKLVFSRTLTEVTGAATLATEDLATEIARLKSLPGDGDLAIGGADLAHQIAALDLIDEYQVLVNPAVAGGGVPYFAHDGRHERLTLVEHRAFDGGTVLLRYRVER</sequence>
<dbReference type="SUPFAM" id="SSF53597">
    <property type="entry name" value="Dihydrofolate reductase-like"/>
    <property type="match status" value="1"/>
</dbReference>
<dbReference type="Proteomes" id="UP001157125">
    <property type="component" value="Unassembled WGS sequence"/>
</dbReference>